<comment type="caution">
    <text evidence="3">The sequence shown here is derived from an EMBL/GenBank/DDBJ whole genome shotgun (WGS) entry which is preliminary data.</text>
</comment>
<protein>
    <submittedName>
        <fullName evidence="3">AAA family ATPase</fullName>
    </submittedName>
</protein>
<dbReference type="InterPro" id="IPR003959">
    <property type="entry name" value="ATPase_AAA_core"/>
</dbReference>
<dbReference type="PANTHER" id="PTHR43581:SF2">
    <property type="entry name" value="EXCINUCLEASE ATPASE SUBUNIT"/>
    <property type="match status" value="1"/>
</dbReference>
<dbReference type="InterPro" id="IPR038729">
    <property type="entry name" value="Rad50/SbcC_AAA"/>
</dbReference>
<dbReference type="RefSeq" id="WP_283094944.1">
    <property type="nucleotide sequence ID" value="NZ_JAJEQE010000003.1"/>
</dbReference>
<dbReference type="Pfam" id="PF13304">
    <property type="entry name" value="AAA_21"/>
    <property type="match status" value="1"/>
</dbReference>
<name>A0ABS8ESH7_9FIRM</name>
<feature type="domain" description="ATPase AAA-type core" evidence="1">
    <location>
        <begin position="229"/>
        <end position="338"/>
    </location>
</feature>
<dbReference type="Gene3D" id="3.40.50.300">
    <property type="entry name" value="P-loop containing nucleotide triphosphate hydrolases"/>
    <property type="match status" value="1"/>
</dbReference>
<evidence type="ECO:0000259" key="2">
    <source>
        <dbReference type="Pfam" id="PF13476"/>
    </source>
</evidence>
<accession>A0ABS8ESH7</accession>
<dbReference type="Proteomes" id="UP001299235">
    <property type="component" value="Unassembled WGS sequence"/>
</dbReference>
<dbReference type="InterPro" id="IPR027417">
    <property type="entry name" value="P-loop_NTPase"/>
</dbReference>
<reference evidence="3 4" key="1">
    <citation type="submission" date="2021-10" db="EMBL/GenBank/DDBJ databases">
        <title>Anaerobic single-cell dispensing facilitates the cultivation of human gut bacteria.</title>
        <authorList>
            <person name="Afrizal A."/>
        </authorList>
    </citation>
    <scope>NUCLEOTIDE SEQUENCE [LARGE SCALE GENOMIC DNA]</scope>
    <source>
        <strain evidence="3 4">CLA-AA-H246</strain>
    </source>
</reference>
<keyword evidence="4" id="KW-1185">Reference proteome</keyword>
<dbReference type="InterPro" id="IPR051396">
    <property type="entry name" value="Bact_Antivir_Def_Nuclease"/>
</dbReference>
<dbReference type="SUPFAM" id="SSF52540">
    <property type="entry name" value="P-loop containing nucleoside triphosphate hydrolases"/>
    <property type="match status" value="1"/>
</dbReference>
<dbReference type="PANTHER" id="PTHR43581">
    <property type="entry name" value="ATP/GTP PHOSPHATASE"/>
    <property type="match status" value="1"/>
</dbReference>
<organism evidence="3 4">
    <name type="scientific">Hominisplanchenecus faecis</name>
    <dbReference type="NCBI Taxonomy" id="2885351"/>
    <lineage>
        <taxon>Bacteria</taxon>
        <taxon>Bacillati</taxon>
        <taxon>Bacillota</taxon>
        <taxon>Clostridia</taxon>
        <taxon>Lachnospirales</taxon>
        <taxon>Lachnospiraceae</taxon>
        <taxon>Hominisplanchenecus</taxon>
    </lineage>
</organism>
<evidence type="ECO:0000313" key="3">
    <source>
        <dbReference type="EMBL" id="MCC2148012.1"/>
    </source>
</evidence>
<sequence>MHIQKLVLKNFRCFENLDIKLHPNLAVIVGANGSGKTSIMEGAAIAVSTIFVKMDGLYSRRIDKNQVRLKAFSVGSTKDVQPQYPVTVQAEAMTKSGVKKWERSLNKLNGSTTIGNAKEMIDLGIQFQKHLREGDTKLILPVIAYYGTGRLWDYHREKQSDVFETNNRMNGYMDCVDGTANIKLMMNWFAKMTVRKYQNQELGLEGIPELEAVYAAMETCYKKITGNDEVKMQYNVGTKELEVAYRDESGELMRIPINQLSDGYKSTISLVADIAYRMAALNPQLLGNVCRETDGVVLIDEVDLHLHPTWQQRILGDLTEIFPKVQFIVSTHAPAVINTVKSENIILLDDGMAYEPSGEVHGKDTNTIISGIMHSSERPMEIKALFQKFYHFIDCEEIENAEQILNQLKEKIGDDDSEIAGCNVKLKLLKVRRKR</sequence>
<dbReference type="EMBL" id="JAJEQE010000003">
    <property type="protein sequence ID" value="MCC2148012.1"/>
    <property type="molecule type" value="Genomic_DNA"/>
</dbReference>
<dbReference type="Pfam" id="PF13476">
    <property type="entry name" value="AAA_23"/>
    <property type="match status" value="1"/>
</dbReference>
<proteinExistence type="predicted"/>
<evidence type="ECO:0000259" key="1">
    <source>
        <dbReference type="Pfam" id="PF13304"/>
    </source>
</evidence>
<feature type="domain" description="Rad50/SbcC-type AAA" evidence="2">
    <location>
        <begin position="5"/>
        <end position="187"/>
    </location>
</feature>
<gene>
    <name evidence="3" type="ORF">LKD42_01890</name>
</gene>
<evidence type="ECO:0000313" key="4">
    <source>
        <dbReference type="Proteomes" id="UP001299235"/>
    </source>
</evidence>